<evidence type="ECO:0000256" key="1">
    <source>
        <dbReference type="SAM" id="Phobius"/>
    </source>
</evidence>
<sequence length="458" mass="51515">MIYIEKKKVKENFKDYWSDCSKIKKKIEVLQQAFDKFITNSEYTGLEAESAKRFVKEVEKKIANDICLSLVELKKMEKSFLEDFGKEVDSSEEAVIYSDKLRLIQQDFKDFSSDFIEYKNGVSEIYNTLQSKCTKMGTFTIPDSEKVKKGFLFLKSGSRGGSILEGATKGLVAGLKKDFETFDEAHRDDIDYSNFEKLCDSIESDLEKCNSHLDEIDASTNCENVYFNMRLEDFNSNSDIYKEIIAEEVKKEISKVDLSLMTQEEQMNYLNRIMETVVKKMPNTTTITTSDYKIEIPLENGLIAFYEVNTTFTPYSSDFPINFGTTVENQKLALKNLTIAFSEGDIDSELTVHLDGGISNTYSVSEEKKTSSLDFTLDFDGNLTSSASVSEEFAEKNTITSCVGVKKINNSDNDTTETSNEYEIDWDKVKDGALVVGGVVLVGALIYVTGGAAAVAFI</sequence>
<proteinExistence type="predicted"/>
<dbReference type="EMBL" id="QRCT01000019">
    <property type="protein sequence ID" value="RDU23793.1"/>
    <property type="molecule type" value="Genomic_DNA"/>
</dbReference>
<protein>
    <recommendedName>
        <fullName evidence="4">LXG domain-containing protein</fullName>
    </recommendedName>
</protein>
<evidence type="ECO:0008006" key="4">
    <source>
        <dbReference type="Google" id="ProtNLM"/>
    </source>
</evidence>
<dbReference type="Proteomes" id="UP000255036">
    <property type="component" value="Unassembled WGS sequence"/>
</dbReference>
<accession>A0A371AW53</accession>
<comment type="caution">
    <text evidence="2">The sequence shown here is derived from an EMBL/GenBank/DDBJ whole genome shotgun (WGS) entry which is preliminary data.</text>
</comment>
<gene>
    <name evidence="2" type="ORF">DWV06_08015</name>
</gene>
<feature type="transmembrane region" description="Helical" evidence="1">
    <location>
        <begin position="433"/>
        <end position="457"/>
    </location>
</feature>
<evidence type="ECO:0000313" key="2">
    <source>
        <dbReference type="EMBL" id="RDU23793.1"/>
    </source>
</evidence>
<evidence type="ECO:0000313" key="3">
    <source>
        <dbReference type="Proteomes" id="UP000255036"/>
    </source>
</evidence>
<keyword evidence="1" id="KW-1133">Transmembrane helix</keyword>
<reference evidence="2 3" key="1">
    <citation type="submission" date="2018-07" db="EMBL/GenBank/DDBJ databases">
        <title>Anaerosacharophilus polymeroproducens gen. nov. sp. nov., an anaerobic bacterium isolated from salt field.</title>
        <authorList>
            <person name="Kim W."/>
            <person name="Yang S.-H."/>
            <person name="Oh J."/>
            <person name="Lee J.-H."/>
            <person name="Kwon K.K."/>
        </authorList>
    </citation>
    <scope>NUCLEOTIDE SEQUENCE [LARGE SCALE GENOMIC DNA]</scope>
    <source>
        <strain evidence="2 3">MCWD5</strain>
    </source>
</reference>
<dbReference type="AlphaFoldDB" id="A0A371AW53"/>
<keyword evidence="3" id="KW-1185">Reference proteome</keyword>
<keyword evidence="1" id="KW-0472">Membrane</keyword>
<dbReference type="RefSeq" id="WP_115481662.1">
    <property type="nucleotide sequence ID" value="NZ_QRCT01000019.1"/>
</dbReference>
<organism evidence="2 3">
    <name type="scientific">Anaerosacchariphilus polymeriproducens</name>
    <dbReference type="NCBI Taxonomy" id="1812858"/>
    <lineage>
        <taxon>Bacteria</taxon>
        <taxon>Bacillati</taxon>
        <taxon>Bacillota</taxon>
        <taxon>Clostridia</taxon>
        <taxon>Lachnospirales</taxon>
        <taxon>Lachnospiraceae</taxon>
        <taxon>Anaerosacchariphilus</taxon>
    </lineage>
</organism>
<keyword evidence="1" id="KW-0812">Transmembrane</keyword>
<name>A0A371AW53_9FIRM</name>